<dbReference type="PANTHER" id="PTHR30007">
    <property type="entry name" value="PHP DOMAIN PROTEIN"/>
    <property type="match status" value="1"/>
</dbReference>
<dbReference type="RefSeq" id="WP_111631222.1">
    <property type="nucleotide sequence ID" value="NZ_QLMC01000008.1"/>
</dbReference>
<dbReference type="GO" id="GO:0006313">
    <property type="term" value="P:DNA transposition"/>
    <property type="evidence" value="ECO:0007669"/>
    <property type="project" value="InterPro"/>
</dbReference>
<evidence type="ECO:0000259" key="1">
    <source>
        <dbReference type="Pfam" id="PF01609"/>
    </source>
</evidence>
<accession>A0A327WM99</accession>
<dbReference type="OrthoDB" id="1270539at2"/>
<comment type="caution">
    <text evidence="3">The sequence shown here is derived from an EMBL/GenBank/DDBJ whole genome shotgun (WGS) entry which is preliminary data.</text>
</comment>
<dbReference type="EMBL" id="QLMC01000008">
    <property type="protein sequence ID" value="RAJ92254.1"/>
    <property type="molecule type" value="Genomic_DNA"/>
</dbReference>
<name>A0A327WM99_LARAB</name>
<gene>
    <name evidence="3" type="ORF">LX87_05222</name>
</gene>
<evidence type="ECO:0000313" key="3">
    <source>
        <dbReference type="EMBL" id="RAJ92254.1"/>
    </source>
</evidence>
<feature type="domain" description="Insertion element IS402-like" evidence="2">
    <location>
        <begin position="8"/>
        <end position="76"/>
    </location>
</feature>
<dbReference type="NCBIfam" id="NF033580">
    <property type="entry name" value="transpos_IS5_3"/>
    <property type="match status" value="1"/>
</dbReference>
<dbReference type="Pfam" id="PF01609">
    <property type="entry name" value="DDE_Tnp_1"/>
    <property type="match status" value="1"/>
</dbReference>
<feature type="domain" description="Transposase IS4-like" evidence="1">
    <location>
        <begin position="94"/>
        <end position="242"/>
    </location>
</feature>
<keyword evidence="4" id="KW-1185">Reference proteome</keyword>
<dbReference type="PANTHER" id="PTHR30007:SF0">
    <property type="entry name" value="TRANSPOSASE"/>
    <property type="match status" value="1"/>
</dbReference>
<dbReference type="GO" id="GO:0003677">
    <property type="term" value="F:DNA binding"/>
    <property type="evidence" value="ECO:0007669"/>
    <property type="project" value="InterPro"/>
</dbReference>
<protein>
    <submittedName>
        <fullName evidence="3">Transposase</fullName>
    </submittedName>
</protein>
<evidence type="ECO:0000259" key="2">
    <source>
        <dbReference type="Pfam" id="PF13340"/>
    </source>
</evidence>
<dbReference type="InterPro" id="IPR002559">
    <property type="entry name" value="Transposase_11"/>
</dbReference>
<sequence>MRTQFVNLSDAHWQVIKNYVDSGRKRRVSLRSVVNAIRWLAHTGSQWRNLAGDYPPWQTVYYYFRRWQTDQTWQRLLNRLVELERQRQGRAAHPSRLAVDSQSVRKGLWVSIDTGLDGNKRINGRKRHLAVDSLGLPVAIHVSAANVQDGEAGKELLWQLEAMNQRLTLLAADKAYRGEFAEAAGWCGYQVEICQRPESTQGFVPQRGRWQVERSFAWLNMYRRLSRDYEKTSNSAEAFLRVAYADLIIARN</sequence>
<dbReference type="InterPro" id="IPR025161">
    <property type="entry name" value="IS402-like_dom"/>
</dbReference>
<dbReference type="GO" id="GO:0004803">
    <property type="term" value="F:transposase activity"/>
    <property type="evidence" value="ECO:0007669"/>
    <property type="project" value="InterPro"/>
</dbReference>
<evidence type="ECO:0000313" key="4">
    <source>
        <dbReference type="Proteomes" id="UP000248790"/>
    </source>
</evidence>
<dbReference type="AlphaFoldDB" id="A0A327WM99"/>
<reference evidence="3 4" key="1">
    <citation type="submission" date="2018-06" db="EMBL/GenBank/DDBJ databases">
        <title>Genomic Encyclopedia of Archaeal and Bacterial Type Strains, Phase II (KMG-II): from individual species to whole genera.</title>
        <authorList>
            <person name="Goeker M."/>
        </authorList>
    </citation>
    <scope>NUCLEOTIDE SEQUENCE [LARGE SCALE GENOMIC DNA]</scope>
    <source>
        <strain evidence="3 4">DSM 21851</strain>
    </source>
</reference>
<organism evidence="3 4">
    <name type="scientific">Larkinella arboricola</name>
    <dbReference type="NCBI Taxonomy" id="643671"/>
    <lineage>
        <taxon>Bacteria</taxon>
        <taxon>Pseudomonadati</taxon>
        <taxon>Bacteroidota</taxon>
        <taxon>Cytophagia</taxon>
        <taxon>Cytophagales</taxon>
        <taxon>Spirosomataceae</taxon>
        <taxon>Larkinella</taxon>
    </lineage>
</organism>
<dbReference type="Pfam" id="PF13340">
    <property type="entry name" value="DUF4096"/>
    <property type="match status" value="1"/>
</dbReference>
<proteinExistence type="predicted"/>
<dbReference type="Proteomes" id="UP000248790">
    <property type="component" value="Unassembled WGS sequence"/>
</dbReference>